<dbReference type="eggNOG" id="COG4328">
    <property type="taxonomic scope" value="Bacteria"/>
</dbReference>
<dbReference type="AlphaFoldDB" id="Q7U6F1"/>
<accession>Q7U6F1</accession>
<organism evidence="1 2">
    <name type="scientific">Parasynechococcus marenigrum (strain WH8102)</name>
    <dbReference type="NCBI Taxonomy" id="84588"/>
    <lineage>
        <taxon>Bacteria</taxon>
        <taxon>Bacillati</taxon>
        <taxon>Cyanobacteriota</taxon>
        <taxon>Cyanophyceae</taxon>
        <taxon>Synechococcales</taxon>
        <taxon>Prochlorococcaceae</taxon>
        <taxon>Parasynechococcus</taxon>
        <taxon>Parasynechococcus marenigrum</taxon>
    </lineage>
</organism>
<dbReference type="STRING" id="84588.SYNW1387"/>
<evidence type="ECO:0008006" key="3">
    <source>
        <dbReference type="Google" id="ProtNLM"/>
    </source>
</evidence>
<sequence>MDGVPQLRDGERLQAPSIEGAKAHGSLRIALLTILDTQMPKEPEGNQPTPVQVLGIDAAWTAHNPSGVALVQRAADGWQCLALAPSYDSFLAIAAGEPWDQGRKAQGSEPDPEALLEACHQLAGQPVDCVSVDMPLATTPITSRRAADTAIASLFGPKGCAVHSPSALRPGAIADQLRERFAELGVALHTTTPARQGPALIECYPHVALLALLNRNYRVPYKVSRSALYWKAERPPVAERVRRLLAEFTAIHQALSQRISAIPLTLPQPREVTTLSSLKPVEDMLDALICAWIGIEHLEGRTFGLGDTTAAIWLPANLMG</sequence>
<dbReference type="InterPro" id="IPR008306">
    <property type="entry name" value="UCP018008"/>
</dbReference>
<evidence type="ECO:0000313" key="1">
    <source>
        <dbReference type="EMBL" id="CAE07902.1"/>
    </source>
</evidence>
<dbReference type="HOGENOM" id="CLU_936490_0_0_3"/>
<dbReference type="EMBL" id="BX569692">
    <property type="protein sequence ID" value="CAE07902.1"/>
    <property type="molecule type" value="Genomic_DNA"/>
</dbReference>
<dbReference type="KEGG" id="syw:SYNW1387"/>
<protein>
    <recommendedName>
        <fullName evidence="3">DUF429 domain-containing protein</fullName>
    </recommendedName>
</protein>
<name>Q7U6F1_PARMW</name>
<dbReference type="Proteomes" id="UP000001422">
    <property type="component" value="Chromosome"/>
</dbReference>
<reference evidence="1 2" key="1">
    <citation type="journal article" date="2003" name="Nature">
        <title>The genome of a motile marine Synechococcus.</title>
        <authorList>
            <person name="Palenik B."/>
            <person name="Brahamsha B."/>
            <person name="Larimer F."/>
            <person name="Land M."/>
            <person name="Hauser L."/>
            <person name="Chain P."/>
            <person name="Lamerdin J."/>
            <person name="Regala W."/>
            <person name="Allen E.A."/>
            <person name="McCarren J."/>
            <person name="Paulsen I."/>
            <person name="Dufresne A."/>
            <person name="Partensky F."/>
            <person name="Webb E."/>
            <person name="Waterbury J."/>
        </authorList>
    </citation>
    <scope>NUCLEOTIDE SEQUENCE [LARGE SCALE GENOMIC DNA]</scope>
    <source>
        <strain evidence="1 2">WH8102</strain>
    </source>
</reference>
<proteinExistence type="predicted"/>
<gene>
    <name evidence="1" type="ordered locus">SYNW1387</name>
</gene>
<dbReference type="Pfam" id="PF04250">
    <property type="entry name" value="DUF429"/>
    <property type="match status" value="1"/>
</dbReference>
<dbReference type="PIRSF" id="PIRSF018008">
    <property type="entry name" value="UCP018008"/>
    <property type="match status" value="1"/>
</dbReference>
<dbReference type="InterPro" id="IPR007362">
    <property type="entry name" value="DUF429"/>
</dbReference>
<evidence type="ECO:0000313" key="2">
    <source>
        <dbReference type="Proteomes" id="UP000001422"/>
    </source>
</evidence>
<keyword evidence="2" id="KW-1185">Reference proteome</keyword>